<gene>
    <name evidence="1" type="ORF">THII_0933</name>
</gene>
<dbReference type="AlphaFoldDB" id="A0A090AJT9"/>
<protein>
    <submittedName>
        <fullName evidence="1">Uncharacterized protein</fullName>
    </submittedName>
</protein>
<reference evidence="1 2" key="1">
    <citation type="journal article" date="2014" name="ISME J.">
        <title>Ecophysiology of Thioploca ingrica as revealed by the complete genome sequence supplemented with proteomic evidence.</title>
        <authorList>
            <person name="Kojima H."/>
            <person name="Ogura Y."/>
            <person name="Yamamoto N."/>
            <person name="Togashi T."/>
            <person name="Mori H."/>
            <person name="Watanabe T."/>
            <person name="Nemoto F."/>
            <person name="Kurokawa K."/>
            <person name="Hayashi T."/>
            <person name="Fukui M."/>
        </authorList>
    </citation>
    <scope>NUCLEOTIDE SEQUENCE [LARGE SCALE GENOMIC DNA]</scope>
</reference>
<dbReference type="STRING" id="40754.THII_0933"/>
<name>A0A090AJT9_9GAMM</name>
<dbReference type="KEGG" id="tig:THII_0933"/>
<organism evidence="1 2">
    <name type="scientific">Thioploca ingrica</name>
    <dbReference type="NCBI Taxonomy" id="40754"/>
    <lineage>
        <taxon>Bacteria</taxon>
        <taxon>Pseudomonadati</taxon>
        <taxon>Pseudomonadota</taxon>
        <taxon>Gammaproteobacteria</taxon>
        <taxon>Thiotrichales</taxon>
        <taxon>Thiotrichaceae</taxon>
        <taxon>Thioploca</taxon>
    </lineage>
</organism>
<evidence type="ECO:0000313" key="2">
    <source>
        <dbReference type="Proteomes" id="UP000031623"/>
    </source>
</evidence>
<keyword evidence="2" id="KW-1185">Reference proteome</keyword>
<dbReference type="Proteomes" id="UP000031623">
    <property type="component" value="Chromosome"/>
</dbReference>
<proteinExistence type="predicted"/>
<dbReference type="EMBL" id="AP014633">
    <property type="protein sequence ID" value="BAP55230.1"/>
    <property type="molecule type" value="Genomic_DNA"/>
</dbReference>
<evidence type="ECO:0000313" key="1">
    <source>
        <dbReference type="EMBL" id="BAP55230.1"/>
    </source>
</evidence>
<sequence>MKKGALARNPPFIACALDAQGRFISQQLGLALVRWPGVYWQVETT</sequence>
<accession>A0A090AJT9</accession>
<dbReference type="HOGENOM" id="CLU_3206408_0_0_6"/>